<keyword evidence="3" id="KW-0808">Transferase</keyword>
<dbReference type="SMART" id="SM00184">
    <property type="entry name" value="RING"/>
    <property type="match status" value="1"/>
</dbReference>
<evidence type="ECO:0000256" key="4">
    <source>
        <dbReference type="ARBA" id="ARBA00022723"/>
    </source>
</evidence>
<comment type="caution">
    <text evidence="11">The sequence shown here is derived from an EMBL/GenBank/DDBJ whole genome shotgun (WGS) entry which is preliminary data.</text>
</comment>
<dbReference type="AlphaFoldDB" id="A0A640KQL1"/>
<dbReference type="PANTHER" id="PTHR46463">
    <property type="entry name" value="ZINC FINGER, RING/FYVE/PHD-TYPE"/>
    <property type="match status" value="1"/>
</dbReference>
<evidence type="ECO:0000256" key="1">
    <source>
        <dbReference type="ARBA" id="ARBA00000900"/>
    </source>
</evidence>
<dbReference type="SUPFAM" id="SSF57850">
    <property type="entry name" value="RING/U-box"/>
    <property type="match status" value="1"/>
</dbReference>
<dbReference type="EMBL" id="BLBS01000037">
    <property type="protein sequence ID" value="GET89769.1"/>
    <property type="molecule type" value="Genomic_DNA"/>
</dbReference>
<evidence type="ECO:0000256" key="7">
    <source>
        <dbReference type="ARBA" id="ARBA00022833"/>
    </source>
</evidence>
<evidence type="ECO:0000256" key="5">
    <source>
        <dbReference type="ARBA" id="ARBA00022771"/>
    </source>
</evidence>
<keyword evidence="4" id="KW-0479">Metal-binding</keyword>
<feature type="domain" description="RING-type" evidence="10">
    <location>
        <begin position="214"/>
        <end position="254"/>
    </location>
</feature>
<evidence type="ECO:0000256" key="6">
    <source>
        <dbReference type="ARBA" id="ARBA00022786"/>
    </source>
</evidence>
<keyword evidence="7" id="KW-0862">Zinc</keyword>
<dbReference type="Proteomes" id="UP000419144">
    <property type="component" value="Unassembled WGS sequence"/>
</dbReference>
<keyword evidence="12" id="KW-1185">Reference proteome</keyword>
<accession>A0A640KQL1</accession>
<evidence type="ECO:0000256" key="8">
    <source>
        <dbReference type="PROSITE-ProRule" id="PRU00175"/>
    </source>
</evidence>
<keyword evidence="5 8" id="KW-0863">Zinc-finger</keyword>
<name>A0A640KQL1_LEITA</name>
<protein>
    <recommendedName>
        <fullName evidence="2">RING-type E3 ubiquitin transferase</fullName>
        <ecNumber evidence="2">2.3.2.27</ecNumber>
    </recommendedName>
</protein>
<dbReference type="PROSITE" id="PS50089">
    <property type="entry name" value="ZF_RING_2"/>
    <property type="match status" value="1"/>
</dbReference>
<proteinExistence type="predicted"/>
<dbReference type="PANTHER" id="PTHR46463:SF10">
    <property type="entry name" value="OS01G0926200 PROTEIN"/>
    <property type="match status" value="1"/>
</dbReference>
<dbReference type="InterPro" id="IPR013083">
    <property type="entry name" value="Znf_RING/FYVE/PHD"/>
</dbReference>
<sequence>MLSAMDSSASPVDSSPSAKHYAALFVPSPDMLNLVEKNLMESCSDEVLEPLQLASVTSSGGGIRASALSPNRMGKSMLTVEERENVFTTLTPNSQSRQKSDTVVRLSRSASVERSQKERNSELKEIELREFSALPQEQHISASVDTCASPVQRSVSSRQLGRSVSLTFSVLTPRPTEDFLPSSTHSNPLLVPEPLTSPTVREQADAVLEDAEECCICLEVYTKENPMLRGACQHHFHLPCLMEWKQRSSLCPMCCTETLRGIGEMEVPHQSGPLDPAEAARQRAIVNRDAEIAYNLQKSYIQAQRRDRQRAYHTQLSQSLRALHRGSPSSSISRIPPHIAEADEHDSSSLQTQHRYNRQGLGSIFRHSPPPGNARQYEVTANGQSQLAVPAVPSSIQGRRRSRSKSHPGCTIM</sequence>
<evidence type="ECO:0000256" key="3">
    <source>
        <dbReference type="ARBA" id="ARBA00022679"/>
    </source>
</evidence>
<comment type="catalytic activity">
    <reaction evidence="1">
        <text>S-ubiquitinyl-[E2 ubiquitin-conjugating enzyme]-L-cysteine + [acceptor protein]-L-lysine = [E2 ubiquitin-conjugating enzyme]-L-cysteine + N(6)-ubiquitinyl-[acceptor protein]-L-lysine.</text>
        <dbReference type="EC" id="2.3.2.27"/>
    </reaction>
</comment>
<reference evidence="11" key="1">
    <citation type="submission" date="2019-11" db="EMBL/GenBank/DDBJ databases">
        <title>Leishmania tarentolae CDS.</title>
        <authorList>
            <person name="Goto Y."/>
            <person name="Yamagishi J."/>
        </authorList>
    </citation>
    <scope>NUCLEOTIDE SEQUENCE [LARGE SCALE GENOMIC DNA]</scope>
    <source>
        <strain evidence="11">Parrot Tar II</strain>
    </source>
</reference>
<dbReference type="GO" id="GO:0008270">
    <property type="term" value="F:zinc ion binding"/>
    <property type="evidence" value="ECO:0007669"/>
    <property type="project" value="UniProtKB-KW"/>
</dbReference>
<evidence type="ECO:0000256" key="2">
    <source>
        <dbReference type="ARBA" id="ARBA00012483"/>
    </source>
</evidence>
<evidence type="ECO:0000313" key="11">
    <source>
        <dbReference type="EMBL" id="GET89769.1"/>
    </source>
</evidence>
<evidence type="ECO:0000256" key="9">
    <source>
        <dbReference type="SAM" id="MobiDB-lite"/>
    </source>
</evidence>
<dbReference type="VEuPathDB" id="TriTrypDB:LtaPh_2712400"/>
<dbReference type="OrthoDB" id="8062037at2759"/>
<evidence type="ECO:0000313" key="12">
    <source>
        <dbReference type="Proteomes" id="UP000419144"/>
    </source>
</evidence>
<gene>
    <name evidence="11" type="ORF">LtaPh_2712400</name>
</gene>
<keyword evidence="6" id="KW-0833">Ubl conjugation pathway</keyword>
<feature type="region of interest" description="Disordered" evidence="9">
    <location>
        <begin position="91"/>
        <end position="121"/>
    </location>
</feature>
<feature type="region of interest" description="Disordered" evidence="9">
    <location>
        <begin position="392"/>
        <end position="413"/>
    </location>
</feature>
<dbReference type="InterPro" id="IPR001841">
    <property type="entry name" value="Znf_RING"/>
</dbReference>
<dbReference type="EC" id="2.3.2.27" evidence="2"/>
<organism evidence="11 12">
    <name type="scientific">Leishmania tarentolae</name>
    <name type="common">Sauroleishmania tarentolae</name>
    <dbReference type="NCBI Taxonomy" id="5689"/>
    <lineage>
        <taxon>Eukaryota</taxon>
        <taxon>Discoba</taxon>
        <taxon>Euglenozoa</taxon>
        <taxon>Kinetoplastea</taxon>
        <taxon>Metakinetoplastina</taxon>
        <taxon>Trypanosomatida</taxon>
        <taxon>Trypanosomatidae</taxon>
        <taxon>Leishmaniinae</taxon>
        <taxon>Leishmania</taxon>
        <taxon>lizard Leishmania</taxon>
    </lineage>
</organism>
<dbReference type="Gene3D" id="3.30.40.10">
    <property type="entry name" value="Zinc/RING finger domain, C3HC4 (zinc finger)"/>
    <property type="match status" value="1"/>
</dbReference>
<dbReference type="GO" id="GO:0061630">
    <property type="term" value="F:ubiquitin protein ligase activity"/>
    <property type="evidence" value="ECO:0007669"/>
    <property type="project" value="UniProtKB-EC"/>
</dbReference>
<dbReference type="Pfam" id="PF13639">
    <property type="entry name" value="zf-RING_2"/>
    <property type="match status" value="1"/>
</dbReference>
<evidence type="ECO:0000259" key="10">
    <source>
        <dbReference type="PROSITE" id="PS50089"/>
    </source>
</evidence>